<dbReference type="Gene3D" id="2.10.70.100">
    <property type="match status" value="1"/>
</dbReference>
<feature type="domain" description="PAC" evidence="22">
    <location>
        <begin position="637"/>
        <end position="688"/>
    </location>
</feature>
<evidence type="ECO:0000256" key="1">
    <source>
        <dbReference type="ARBA" id="ARBA00000085"/>
    </source>
</evidence>
<dbReference type="GO" id="GO:0000155">
    <property type="term" value="F:phosphorelay sensor kinase activity"/>
    <property type="evidence" value="ECO:0007669"/>
    <property type="project" value="InterPro"/>
</dbReference>
<dbReference type="InterPro" id="IPR036890">
    <property type="entry name" value="HATPase_C_sf"/>
</dbReference>
<keyword evidence="8 16" id="KW-0597">Phosphoprotein</keyword>
<dbReference type="CDD" id="cd17535">
    <property type="entry name" value="REC_NarL-like"/>
    <property type="match status" value="1"/>
</dbReference>
<dbReference type="Gene3D" id="3.40.50.2300">
    <property type="match status" value="1"/>
</dbReference>
<dbReference type="PROSITE" id="PS50112">
    <property type="entry name" value="PAS"/>
    <property type="match status" value="2"/>
</dbReference>
<dbReference type="SUPFAM" id="SSF55785">
    <property type="entry name" value="PYP-like sensor domain (PAS domain)"/>
    <property type="match status" value="5"/>
</dbReference>
<evidence type="ECO:0000256" key="6">
    <source>
        <dbReference type="ARBA" id="ARBA00022485"/>
    </source>
</evidence>
<evidence type="ECO:0000256" key="15">
    <source>
        <dbReference type="ARBA" id="ARBA00030800"/>
    </source>
</evidence>
<accession>E1YGB8</accession>
<evidence type="ECO:0000256" key="4">
    <source>
        <dbReference type="ARBA" id="ARBA00012438"/>
    </source>
</evidence>
<dbReference type="SMART" id="SM00065">
    <property type="entry name" value="GAF"/>
    <property type="match status" value="1"/>
</dbReference>
<keyword evidence="6" id="KW-0004">4Fe-4S</keyword>
<evidence type="ECO:0000259" key="20">
    <source>
        <dbReference type="PROSITE" id="PS50110"/>
    </source>
</evidence>
<evidence type="ECO:0000256" key="13">
    <source>
        <dbReference type="ARBA" id="ARBA00023014"/>
    </source>
</evidence>
<feature type="coiled-coil region" evidence="17">
    <location>
        <begin position="528"/>
        <end position="569"/>
    </location>
</feature>
<comment type="cofactor">
    <cofactor evidence="2">
        <name>[4Fe-4S] cluster</name>
        <dbReference type="ChEBI" id="CHEBI:49883"/>
    </cofactor>
</comment>
<comment type="catalytic activity">
    <reaction evidence="1">
        <text>ATP + protein L-histidine = ADP + protein N-phospho-L-histidine.</text>
        <dbReference type="EC" id="2.7.13.3"/>
    </reaction>
</comment>
<dbReference type="Pfam" id="PF13188">
    <property type="entry name" value="PAS_8"/>
    <property type="match status" value="1"/>
</dbReference>
<name>E1YGB8_9BACT</name>
<dbReference type="SMART" id="SM00448">
    <property type="entry name" value="REC"/>
    <property type="match status" value="1"/>
</dbReference>
<dbReference type="Gene3D" id="3.30.565.10">
    <property type="entry name" value="Histidine kinase-like ATPase, C-terminal domain"/>
    <property type="match status" value="1"/>
</dbReference>
<keyword evidence="17" id="KW-0175">Coiled coil</keyword>
<dbReference type="InterPro" id="IPR000014">
    <property type="entry name" value="PAS"/>
</dbReference>
<dbReference type="EMBL" id="FR695872">
    <property type="protein sequence ID" value="CBX29612.1"/>
    <property type="molecule type" value="Genomic_DNA"/>
</dbReference>
<dbReference type="Pfam" id="PF08448">
    <property type="entry name" value="PAS_4"/>
    <property type="match status" value="1"/>
</dbReference>
<evidence type="ECO:0000256" key="7">
    <source>
        <dbReference type="ARBA" id="ARBA00022490"/>
    </source>
</evidence>
<dbReference type="InterPro" id="IPR013655">
    <property type="entry name" value="PAS_fold_3"/>
</dbReference>
<dbReference type="SUPFAM" id="SSF52172">
    <property type="entry name" value="CheY-like"/>
    <property type="match status" value="1"/>
</dbReference>
<dbReference type="PROSITE" id="PS50110">
    <property type="entry name" value="RESPONSE_REGULATORY"/>
    <property type="match status" value="1"/>
</dbReference>
<evidence type="ECO:0000256" key="11">
    <source>
        <dbReference type="ARBA" id="ARBA00022777"/>
    </source>
</evidence>
<evidence type="ECO:0000256" key="12">
    <source>
        <dbReference type="ARBA" id="ARBA00023004"/>
    </source>
</evidence>
<proteinExistence type="predicted"/>
<dbReference type="Pfam" id="PF13426">
    <property type="entry name" value="PAS_9"/>
    <property type="match status" value="1"/>
</dbReference>
<reference evidence="23" key="1">
    <citation type="journal article" date="2011" name="Environ. Microbiol.">
        <title>Genomic insights into the metabolic potential of the polycyclic aromatic hydrocarbon degrading sulfate-reducing Deltaproteobacterium N47.</title>
        <authorList>
            <person name="Bergmann F."/>
            <person name="Selesi D."/>
            <person name="Weinmaier T."/>
            <person name="Tischler P."/>
            <person name="Rattei T."/>
            <person name="Meckenstock R.U."/>
        </authorList>
    </citation>
    <scope>NUCLEOTIDE SEQUENCE</scope>
</reference>
<dbReference type="InterPro" id="IPR001789">
    <property type="entry name" value="Sig_transdc_resp-reg_receiver"/>
</dbReference>
<dbReference type="PANTHER" id="PTHR43304">
    <property type="entry name" value="PHYTOCHROME-LIKE PROTEIN CPH1"/>
    <property type="match status" value="1"/>
</dbReference>
<evidence type="ECO:0000256" key="5">
    <source>
        <dbReference type="ARBA" id="ARBA00017322"/>
    </source>
</evidence>
<dbReference type="PROSITE" id="PS50109">
    <property type="entry name" value="HIS_KIN"/>
    <property type="match status" value="1"/>
</dbReference>
<evidence type="ECO:0000313" key="23">
    <source>
        <dbReference type="EMBL" id="CBX29612.1"/>
    </source>
</evidence>
<evidence type="ECO:0000259" key="21">
    <source>
        <dbReference type="PROSITE" id="PS50112"/>
    </source>
</evidence>
<dbReference type="NCBIfam" id="TIGR00229">
    <property type="entry name" value="sensory_box"/>
    <property type="match status" value="2"/>
</dbReference>
<organism evidence="23">
    <name type="scientific">uncultured Desulfobacterium sp</name>
    <dbReference type="NCBI Taxonomy" id="201089"/>
    <lineage>
        <taxon>Bacteria</taxon>
        <taxon>Pseudomonadati</taxon>
        <taxon>Thermodesulfobacteriota</taxon>
        <taxon>Desulfobacteria</taxon>
        <taxon>Desulfobacterales</taxon>
        <taxon>Desulfobacteriaceae</taxon>
        <taxon>Desulfobacterium</taxon>
        <taxon>environmental samples</taxon>
    </lineage>
</organism>
<dbReference type="Gene3D" id="3.30.450.20">
    <property type="entry name" value="PAS domain"/>
    <property type="match status" value="5"/>
</dbReference>
<dbReference type="InterPro" id="IPR003594">
    <property type="entry name" value="HATPase_dom"/>
</dbReference>
<dbReference type="GO" id="GO:0046983">
    <property type="term" value="F:protein dimerization activity"/>
    <property type="evidence" value="ECO:0007669"/>
    <property type="project" value="InterPro"/>
</dbReference>
<dbReference type="Gene3D" id="3.30.450.40">
    <property type="match status" value="1"/>
</dbReference>
<keyword evidence="9" id="KW-0808">Transferase</keyword>
<dbReference type="GO" id="GO:0046872">
    <property type="term" value="F:metal ion binding"/>
    <property type="evidence" value="ECO:0007669"/>
    <property type="project" value="UniProtKB-KW"/>
</dbReference>
<dbReference type="EC" id="2.7.13.3" evidence="4"/>
<keyword evidence="7" id="KW-0963">Cytoplasm</keyword>
<evidence type="ECO:0000259" key="22">
    <source>
        <dbReference type="PROSITE" id="PS50113"/>
    </source>
</evidence>
<dbReference type="CDD" id="cd16917">
    <property type="entry name" value="HATPase_UhpB-NarQ-NarX-like"/>
    <property type="match status" value="1"/>
</dbReference>
<feature type="coiled-coil region" evidence="17">
    <location>
        <begin position="1235"/>
        <end position="1293"/>
    </location>
</feature>
<dbReference type="InterPro" id="IPR058245">
    <property type="entry name" value="NreC/VraR/RcsB-like_REC"/>
</dbReference>
<feature type="domain" description="Response regulatory" evidence="20">
    <location>
        <begin position="1527"/>
        <end position="1643"/>
    </location>
</feature>
<evidence type="ECO:0000256" key="2">
    <source>
        <dbReference type="ARBA" id="ARBA00001966"/>
    </source>
</evidence>
<keyword evidence="11" id="KW-0418">Kinase</keyword>
<feature type="domain" description="PAC" evidence="22">
    <location>
        <begin position="317"/>
        <end position="370"/>
    </location>
</feature>
<evidence type="ECO:0000259" key="19">
    <source>
        <dbReference type="PROSITE" id="PS50109"/>
    </source>
</evidence>
<feature type="domain" description="PAS" evidence="21">
    <location>
        <begin position="566"/>
        <end position="610"/>
    </location>
</feature>
<dbReference type="InterPro" id="IPR052162">
    <property type="entry name" value="Sensor_kinase/Photoreceptor"/>
</dbReference>
<dbReference type="InterPro" id="IPR011712">
    <property type="entry name" value="Sig_transdc_His_kin_sub3_dim/P"/>
</dbReference>
<dbReference type="Pfam" id="PF02518">
    <property type="entry name" value="HATPase_c"/>
    <property type="match status" value="1"/>
</dbReference>
<sequence>MYQRIGTGRRSANELISYHSSDAQQAKRPHTPAGKLSGMSFAAIARQTLLERFAPACVMIDRKLRVLYLNGDVENYLTLPSGELTTYVIDMARDGLKNRLRGAIAKSMEDNRPVSFTAGVFRGGKMQPVKSTVSPLKYPIEADGLILITFEEYCAHSKTAADMSFSESNVSQLENELKMTREELHGTIEYLENLNERFKAANEEAETSNEELQSSNEELETSREELQSLNEELNTANVQLQEKIEDLERANDDVNNLLESTHIATVFLDRELKVKRYTPAIVNLFSLIPSDFGRPIADILKKFDDNDLTDDAAKVLANLTPIAKEVQAGQNQWYIRRVTPYRTKDDRIDGVVITFADITVLKRSEKALREAKDNLEIRVLERTSELEAANSKLIKEIADRKRAEQAVKDERKRLYDVLETIPAYLVLLDEDYHVPFANRYFRECFGESNGKRCFEYLFGRSEPCEICETYTVLKTMQPHEWEWTGPDDRDYQVHDFPFIDTDGSTLIMEMGIDITDLNKASNELLLHKEHLEELVLKRTAELERKNEQLAEEITERKKAETSLRHAKKEWELTFKSIPDPIAILDDDHGIMRVNPAMAGLLGCTPDQCAGMKCHTAVHGTDSPPAFCPHTQTLIDGKEHSAEIYEARLGRHFLVTTTPVCDENGKMTGSVHVARDITELKQKEERIKSVALFPEENPYPVLRVSWDGTILYANRASASLLEHWLSDDGMTVPEPVQEKVQSALTDGKNQEMQIRCDMRDLSLVLAPMLERGYVNFYGRDITKLKRAETSLMESSNQLRTIIENLAEGLVVADMDGNMIHWNRKALEMHGLESVDKLCCHLSDFIGIFELSDMEGNILPFDQWPFVRIFRGENPGILEACILRTDKSWKRIYSYGGGLVYNDLNQPFLAVVSISDITERKNFEEALRKSKVDLNRAQAVASTGSWRLGLESNRLLWSDETYRIFEIPEGTPITYDIFMASLHPDDRNYVDRQWREALDGGVPYDIEHRIVAGDTVKWVRERAELEFDKEGNLTGGFGTIQDITKRKYSDTLLQESLRRFELLSRIAGDLLQCSDQQEVVEILCQKVMKHLDCQAFFNFLADDTANRLHLNAYSGITSEEAEKIEWLDYGVAVCGCVAQQGCRIVSEHIPTTDDPRTELVKSYGIKAYACHPLLGAKGNVIGTLSFGTKTRETFSEDELALMKAVADQVAIAMVRIRHEHALWNSKEALLKANTLLEQKVNERTANLSETVKALRNEIRDKVLTEEELKSANQELENMTNQLRILAGELTMAEQRERKRMATILHDDLQQQLALAKIQVSCLNATDKDKFFTSIKNIENLLSQAINVSRTLTSELSPPILFESGLKASLEWLARWEEAKYGLKISLTSEENIPELEEDVKIMLFSATRELLFNTIKHAKVDSAVVELSRTKDGSLRITVSDSGMGFDISKIKSAGEAGAGYGLLSIRERLHFFGGNLDIDSAPGRGSRFIMAIPVAPAKPEPQTVSVETNGAPGSEISADSQKTGGQIRVLIVDDHAMMREGLAGMLNLEPDIEVAGHAQNGYEAIEKAGVLMPDVILMDISMPVLNGISATQVINEKYPDICIIGLSMYEEDESAEAMLKAGAACYLTKSGPRSQLIATIRNCMKRQDIGGI</sequence>
<dbReference type="SMART" id="SM00387">
    <property type="entry name" value="HATPase_c"/>
    <property type="match status" value="1"/>
</dbReference>
<dbReference type="Gene3D" id="1.20.5.1930">
    <property type="match status" value="1"/>
</dbReference>
<gene>
    <name evidence="23" type="ORF">N47_J05930</name>
</gene>
<keyword evidence="10" id="KW-0479">Metal-binding</keyword>
<dbReference type="Pfam" id="PF08447">
    <property type="entry name" value="PAS_3"/>
    <property type="match status" value="1"/>
</dbReference>
<feature type="domain" description="Histidine kinase" evidence="19">
    <location>
        <begin position="1401"/>
        <end position="1495"/>
    </location>
</feature>
<dbReference type="SMART" id="SM00091">
    <property type="entry name" value="PAS"/>
    <property type="match status" value="5"/>
</dbReference>
<feature type="modified residue" description="4-aspartylphosphate" evidence="16">
    <location>
        <position position="1578"/>
    </location>
</feature>
<dbReference type="Pfam" id="PF13185">
    <property type="entry name" value="GAF_2"/>
    <property type="match status" value="1"/>
</dbReference>
<dbReference type="InterPro" id="IPR011006">
    <property type="entry name" value="CheY-like_superfamily"/>
</dbReference>
<keyword evidence="12" id="KW-0408">Iron</keyword>
<evidence type="ECO:0000256" key="14">
    <source>
        <dbReference type="ARBA" id="ARBA00024827"/>
    </source>
</evidence>
<dbReference type="GO" id="GO:0005737">
    <property type="term" value="C:cytoplasm"/>
    <property type="evidence" value="ECO:0007669"/>
    <property type="project" value="UniProtKB-SubCell"/>
</dbReference>
<dbReference type="GO" id="GO:0051539">
    <property type="term" value="F:4 iron, 4 sulfur cluster binding"/>
    <property type="evidence" value="ECO:0007669"/>
    <property type="project" value="UniProtKB-KW"/>
</dbReference>
<dbReference type="InterPro" id="IPR001610">
    <property type="entry name" value="PAC"/>
</dbReference>
<dbReference type="PRINTS" id="PR00344">
    <property type="entry name" value="BCTRLSENSOR"/>
</dbReference>
<dbReference type="InterPro" id="IPR005467">
    <property type="entry name" value="His_kinase_dom"/>
</dbReference>
<dbReference type="InterPro" id="IPR029016">
    <property type="entry name" value="GAF-like_dom_sf"/>
</dbReference>
<dbReference type="Pfam" id="PF00072">
    <property type="entry name" value="Response_reg"/>
    <property type="match status" value="1"/>
</dbReference>
<dbReference type="Pfam" id="PF13596">
    <property type="entry name" value="PAS_10"/>
    <property type="match status" value="1"/>
</dbReference>
<feature type="coiled-coil region" evidence="17">
    <location>
        <begin position="358"/>
        <end position="406"/>
    </location>
</feature>
<dbReference type="PANTHER" id="PTHR43304:SF1">
    <property type="entry name" value="PAC DOMAIN-CONTAINING PROTEIN"/>
    <property type="match status" value="1"/>
</dbReference>
<dbReference type="Pfam" id="PF07730">
    <property type="entry name" value="HisKA_3"/>
    <property type="match status" value="1"/>
</dbReference>
<dbReference type="InterPro" id="IPR000700">
    <property type="entry name" value="PAS-assoc_C"/>
</dbReference>
<dbReference type="SUPFAM" id="SSF55781">
    <property type="entry name" value="GAF domain-like"/>
    <property type="match status" value="1"/>
</dbReference>
<comment type="subcellular location">
    <subcellularLocation>
        <location evidence="3">Cytoplasm</location>
    </subcellularLocation>
</comment>
<keyword evidence="13" id="KW-0411">Iron-sulfur</keyword>
<evidence type="ECO:0000256" key="8">
    <source>
        <dbReference type="ARBA" id="ARBA00022553"/>
    </source>
</evidence>
<evidence type="ECO:0000256" key="16">
    <source>
        <dbReference type="PROSITE-ProRule" id="PRU00169"/>
    </source>
</evidence>
<feature type="region of interest" description="Disordered" evidence="18">
    <location>
        <begin position="202"/>
        <end position="223"/>
    </location>
</feature>
<dbReference type="InterPro" id="IPR035965">
    <property type="entry name" value="PAS-like_dom_sf"/>
</dbReference>
<evidence type="ECO:0000256" key="3">
    <source>
        <dbReference type="ARBA" id="ARBA00004496"/>
    </source>
</evidence>
<dbReference type="InterPro" id="IPR004358">
    <property type="entry name" value="Sig_transdc_His_kin-like_C"/>
</dbReference>
<evidence type="ECO:0000256" key="18">
    <source>
        <dbReference type="SAM" id="MobiDB-lite"/>
    </source>
</evidence>
<dbReference type="InterPro" id="IPR003018">
    <property type="entry name" value="GAF"/>
</dbReference>
<dbReference type="InterPro" id="IPR013656">
    <property type="entry name" value="PAS_4"/>
</dbReference>
<feature type="domain" description="PAS" evidence="21">
    <location>
        <begin position="793"/>
        <end position="831"/>
    </location>
</feature>
<comment type="function">
    <text evidence="14">Member of the two-component regulatory system NreB/NreC involved in the control of dissimilatory nitrate/nitrite reduction in response to oxygen. NreB functions as a direct oxygen sensor histidine kinase which is autophosphorylated, in the absence of oxygen, probably at the conserved histidine residue, and transfers its phosphate group probably to a conserved aspartate residue of NreC. NreB/NreC activates the expression of the nitrate (narGHJI) and nitrite (nir) reductase operons, as well as the putative nitrate transporter gene narT.</text>
</comment>
<evidence type="ECO:0000256" key="10">
    <source>
        <dbReference type="ARBA" id="ARBA00022723"/>
    </source>
</evidence>
<evidence type="ECO:0000256" key="17">
    <source>
        <dbReference type="SAM" id="Coils"/>
    </source>
</evidence>
<evidence type="ECO:0000256" key="9">
    <source>
        <dbReference type="ARBA" id="ARBA00022679"/>
    </source>
</evidence>
<dbReference type="Gene3D" id="1.20.120.330">
    <property type="entry name" value="Nucleotidyltransferases domain 2"/>
    <property type="match status" value="1"/>
</dbReference>
<dbReference type="PROSITE" id="PS50113">
    <property type="entry name" value="PAC"/>
    <property type="match status" value="2"/>
</dbReference>
<dbReference type="CDD" id="cd00130">
    <property type="entry name" value="PAS"/>
    <property type="match status" value="3"/>
</dbReference>
<dbReference type="GO" id="GO:0016020">
    <property type="term" value="C:membrane"/>
    <property type="evidence" value="ECO:0007669"/>
    <property type="project" value="InterPro"/>
</dbReference>
<protein>
    <recommendedName>
        <fullName evidence="5">Oxygen sensor histidine kinase NreB</fullName>
        <ecNumber evidence="4">2.7.13.3</ecNumber>
    </recommendedName>
    <alternativeName>
        <fullName evidence="15">Nitrogen regulation protein B</fullName>
    </alternativeName>
</protein>
<dbReference type="SUPFAM" id="SSF55874">
    <property type="entry name" value="ATPase domain of HSP90 chaperone/DNA topoisomerase II/histidine kinase"/>
    <property type="match status" value="1"/>
</dbReference>
<dbReference type="SMART" id="SM00086">
    <property type="entry name" value="PAC"/>
    <property type="match status" value="4"/>
</dbReference>